<dbReference type="InterPro" id="IPR053877">
    <property type="entry name" value="RskA_N"/>
</dbReference>
<organism evidence="3 4">
    <name type="scientific">Nocardia iowensis</name>
    <dbReference type="NCBI Taxonomy" id="204891"/>
    <lineage>
        <taxon>Bacteria</taxon>
        <taxon>Bacillati</taxon>
        <taxon>Actinomycetota</taxon>
        <taxon>Actinomycetes</taxon>
        <taxon>Mycobacteriales</taxon>
        <taxon>Nocardiaceae</taxon>
        <taxon>Nocardia</taxon>
    </lineage>
</organism>
<dbReference type="PANTHER" id="PTHR37461:SF1">
    <property type="entry name" value="ANTI-SIGMA-K FACTOR RSKA"/>
    <property type="match status" value="1"/>
</dbReference>
<name>A0ABX8RKG9_NOCIO</name>
<dbReference type="PANTHER" id="PTHR37461">
    <property type="entry name" value="ANTI-SIGMA-K FACTOR RSKA"/>
    <property type="match status" value="1"/>
</dbReference>
<sequence length="238" mass="25398">MAETFPRSDAELLDLAYPCALDAVADIERRHIEQRLAAADPAVRQAFSDTMWRLREVMARIATLDAQPPPPELEARILAALPDDRDDRSRSTRWTRWAVPVAATACLVIGGSIVADRISGPPPDVPGAEQVHRQPDRRTLTASVTGGGTVVVEVSPQQRLAVVAFDGVSEPPPGQVYQVWLVESGAPPRSVGLLTESPSAARPFVMGFDPGTTLAVSVEPTSGAAAPTTTPIVRVFLP</sequence>
<proteinExistence type="predicted"/>
<reference evidence="3 4" key="1">
    <citation type="submission" date="2021-07" db="EMBL/GenBank/DDBJ databases">
        <title>Whole Genome Sequence of Nocardia Iowensis.</title>
        <authorList>
            <person name="Lamm A."/>
            <person name="Collins-Fairclough A.M."/>
            <person name="Bunk B."/>
            <person name="Sproer C."/>
        </authorList>
    </citation>
    <scope>NUCLEOTIDE SEQUENCE [LARGE SCALE GENOMIC DNA]</scope>
    <source>
        <strain evidence="3 4">NRRL 5646</strain>
    </source>
</reference>
<dbReference type="Pfam" id="PF10099">
    <property type="entry name" value="RskA_C"/>
    <property type="match status" value="1"/>
</dbReference>
<evidence type="ECO:0000259" key="2">
    <source>
        <dbReference type="Pfam" id="PF22618"/>
    </source>
</evidence>
<dbReference type="Proteomes" id="UP000694257">
    <property type="component" value="Chromosome"/>
</dbReference>
<evidence type="ECO:0000259" key="1">
    <source>
        <dbReference type="Pfam" id="PF10099"/>
    </source>
</evidence>
<dbReference type="EMBL" id="CP078145">
    <property type="protein sequence ID" value="QXN89487.1"/>
    <property type="molecule type" value="Genomic_DNA"/>
</dbReference>
<evidence type="ECO:0000313" key="3">
    <source>
        <dbReference type="EMBL" id="QXN89487.1"/>
    </source>
</evidence>
<accession>A0ABX8RKG9</accession>
<dbReference type="Pfam" id="PF22618">
    <property type="entry name" value="RskA_N"/>
    <property type="match status" value="1"/>
</dbReference>
<evidence type="ECO:0000313" key="4">
    <source>
        <dbReference type="Proteomes" id="UP000694257"/>
    </source>
</evidence>
<gene>
    <name evidence="3" type="ORF">KV110_28815</name>
</gene>
<keyword evidence="4" id="KW-1185">Reference proteome</keyword>
<dbReference type="InterPro" id="IPR018764">
    <property type="entry name" value="RskA_C"/>
</dbReference>
<feature type="domain" description="Anti-sigma-K factor RskA N-terminal" evidence="2">
    <location>
        <begin position="12"/>
        <end position="59"/>
    </location>
</feature>
<dbReference type="InterPro" id="IPR051474">
    <property type="entry name" value="Anti-sigma-K/W_factor"/>
</dbReference>
<dbReference type="RefSeq" id="WP_218470362.1">
    <property type="nucleotide sequence ID" value="NZ_BAABJN010000006.1"/>
</dbReference>
<feature type="domain" description="Anti-sigma K factor RskA C-terminal" evidence="1">
    <location>
        <begin position="100"/>
        <end position="232"/>
    </location>
</feature>
<protein>
    <submittedName>
        <fullName evidence="3">Anti-sigma factor</fullName>
    </submittedName>
</protein>